<dbReference type="CDD" id="cd09917">
    <property type="entry name" value="F-box_SF"/>
    <property type="match status" value="1"/>
</dbReference>
<name>A0A3P3XZ84_PLABS</name>
<sequence>MHAVGDLRVPTMGRSGAATNRGSCTPHRVAHYSTASCDTLHPGIPMYLCRRCMHGRHRRTGRTRGQRRPVRSVTEPGAARVRKVSIGSQFPGAGAPCRAQLSADVCSGGVGGGSSASQFSTCHGDAAVACDMTNERGAGAAAAGLALATLGLIAVAAGSALIVQETRRNSRDEERRRRRAPHRLRRTALSISECDNYRFRPAPRVPVLHRQPVQMPVGDMSPLSSEILASIVAYLSMRDCVVLCRVNHTWNVAMTSLLRYAPFIKQCVHRGDLQPCRFHAWMYLIGAADARSSEIAHMYCQLMAIDQDPPEVADHCMRIRRDIFRTMPDEVTFTSQPAAPDALYRLLRCYAIMDPQVGYCQGMNYLAAFLLSITNETRAFVLLDIVMRDYGYRWMYVHGLPHLCLCLWQLDHLIAMNLPELHMHFSNEGVKMELYASEWFISLFTYTLSIEDAGRVWDLFILRGWKQIFRVALGALANAAPYLTVMEFEQIVQEIKKRPASSLFGSIDDILARGMSFKVTDTLLRSLEDQFWASDQLDINNA</sequence>
<keyword evidence="4" id="KW-0496">Mitochondrion</keyword>
<evidence type="ECO:0000313" key="5">
    <source>
        <dbReference type="Proteomes" id="UP000290189"/>
    </source>
</evidence>
<geneLocation type="mitochondrion" evidence="4"/>
<gene>
    <name evidence="4" type="ORF">PLBR_LOCUS345</name>
</gene>
<dbReference type="SUPFAM" id="SSF47923">
    <property type="entry name" value="Ypt/Rab-GAP domain of gyp1p"/>
    <property type="match status" value="2"/>
</dbReference>
<keyword evidence="2" id="KW-0472">Membrane</keyword>
<organism evidence="4 5">
    <name type="scientific">Plasmodiophora brassicae</name>
    <name type="common">Clubroot disease agent</name>
    <dbReference type="NCBI Taxonomy" id="37360"/>
    <lineage>
        <taxon>Eukaryota</taxon>
        <taxon>Sar</taxon>
        <taxon>Rhizaria</taxon>
        <taxon>Endomyxa</taxon>
        <taxon>Phytomyxea</taxon>
        <taxon>Plasmodiophorida</taxon>
        <taxon>Plasmodiophoridae</taxon>
        <taxon>Plasmodiophora</taxon>
    </lineage>
</organism>
<dbReference type="PANTHER" id="PTHR47219:SF9">
    <property type="entry name" value="GTPASE ACTIVATING PROTEIN AND CENTROSOME-ASSOCIATED, ISOFORM B"/>
    <property type="match status" value="1"/>
</dbReference>
<reference evidence="4 5" key="1">
    <citation type="submission" date="2018-03" db="EMBL/GenBank/DDBJ databases">
        <authorList>
            <person name="Fogelqvist J."/>
        </authorList>
    </citation>
    <scope>NUCLEOTIDE SEQUENCE [LARGE SCALE GENOMIC DNA]</scope>
</reference>
<dbReference type="Pfam" id="PF00566">
    <property type="entry name" value="RabGAP-TBC"/>
    <property type="match status" value="1"/>
</dbReference>
<accession>A0A3P3XZ84</accession>
<keyword evidence="2" id="KW-1133">Transmembrane helix</keyword>
<protein>
    <recommendedName>
        <fullName evidence="3">Rab-GAP TBC domain-containing protein</fullName>
    </recommendedName>
</protein>
<dbReference type="Gene3D" id="1.10.472.80">
    <property type="entry name" value="Ypt/Rab-GAP domain of gyp1p, domain 3"/>
    <property type="match status" value="1"/>
</dbReference>
<dbReference type="GO" id="GO:0005096">
    <property type="term" value="F:GTPase activator activity"/>
    <property type="evidence" value="ECO:0007669"/>
    <property type="project" value="TreeGrafter"/>
</dbReference>
<dbReference type="PROSITE" id="PS50086">
    <property type="entry name" value="TBC_RABGAP"/>
    <property type="match status" value="1"/>
</dbReference>
<dbReference type="InterPro" id="IPR000195">
    <property type="entry name" value="Rab-GAP-TBC_dom"/>
</dbReference>
<dbReference type="Proteomes" id="UP000290189">
    <property type="component" value="Unassembled WGS sequence"/>
</dbReference>
<dbReference type="Gene3D" id="1.10.8.270">
    <property type="entry name" value="putative rabgap domain of human tbc1 domain family member 14 like domains"/>
    <property type="match status" value="1"/>
</dbReference>
<evidence type="ECO:0000256" key="2">
    <source>
        <dbReference type="SAM" id="Phobius"/>
    </source>
</evidence>
<dbReference type="InterPro" id="IPR036047">
    <property type="entry name" value="F-box-like_dom_sf"/>
</dbReference>
<feature type="region of interest" description="Disordered" evidence="1">
    <location>
        <begin position="1"/>
        <end position="24"/>
    </location>
</feature>
<evidence type="ECO:0000256" key="1">
    <source>
        <dbReference type="SAM" id="MobiDB-lite"/>
    </source>
</evidence>
<keyword evidence="2" id="KW-0812">Transmembrane</keyword>
<dbReference type="SMART" id="SM00164">
    <property type="entry name" value="TBC"/>
    <property type="match status" value="1"/>
</dbReference>
<feature type="domain" description="Rab-GAP TBC" evidence="3">
    <location>
        <begin position="271"/>
        <end position="464"/>
    </location>
</feature>
<feature type="compositionally biased region" description="Basic residues" evidence="1">
    <location>
        <begin position="58"/>
        <end position="70"/>
    </location>
</feature>
<dbReference type="EMBL" id="OVEO01000001">
    <property type="protein sequence ID" value="SPQ93130.1"/>
    <property type="molecule type" value="Genomic_DNA"/>
</dbReference>
<dbReference type="SUPFAM" id="SSF81383">
    <property type="entry name" value="F-box domain"/>
    <property type="match status" value="1"/>
</dbReference>
<evidence type="ECO:0000313" key="4">
    <source>
        <dbReference type="EMBL" id="SPQ93130.1"/>
    </source>
</evidence>
<proteinExistence type="predicted"/>
<feature type="transmembrane region" description="Helical" evidence="2">
    <location>
        <begin position="140"/>
        <end position="163"/>
    </location>
</feature>
<dbReference type="PANTHER" id="PTHR47219">
    <property type="entry name" value="RAB GTPASE-ACTIVATING PROTEIN 1-LIKE"/>
    <property type="match status" value="1"/>
</dbReference>
<dbReference type="AlphaFoldDB" id="A0A3P3XZ84"/>
<dbReference type="InterPro" id="IPR050302">
    <property type="entry name" value="Rab_GAP_TBC_domain"/>
</dbReference>
<feature type="region of interest" description="Disordered" evidence="1">
    <location>
        <begin position="58"/>
        <end position="77"/>
    </location>
</feature>
<dbReference type="GO" id="GO:0031267">
    <property type="term" value="F:small GTPase binding"/>
    <property type="evidence" value="ECO:0007669"/>
    <property type="project" value="TreeGrafter"/>
</dbReference>
<dbReference type="InterPro" id="IPR035969">
    <property type="entry name" value="Rab-GAP_TBC_sf"/>
</dbReference>
<evidence type="ECO:0000259" key="3">
    <source>
        <dbReference type="PROSITE" id="PS50086"/>
    </source>
</evidence>